<feature type="compositionally biased region" description="Polar residues" evidence="1">
    <location>
        <begin position="46"/>
        <end position="58"/>
    </location>
</feature>
<sequence length="88" mass="9028">MKSSAIASLFIFAFFALTINALPASSVTQENGSGGVVNHVEGPGAISSSYSESTTRITTNDGESISGASAVLINNQGQLNKVALAKYF</sequence>
<name>A0ABP9YVJ3_9FUNG</name>
<keyword evidence="4" id="KW-1185">Reference proteome</keyword>
<dbReference type="Proteomes" id="UP001473302">
    <property type="component" value="Unassembled WGS sequence"/>
</dbReference>
<comment type="caution">
    <text evidence="3">The sequence shown here is derived from an EMBL/GenBank/DDBJ whole genome shotgun (WGS) entry which is preliminary data.</text>
</comment>
<feature type="region of interest" description="Disordered" evidence="1">
    <location>
        <begin position="28"/>
        <end position="58"/>
    </location>
</feature>
<organism evidence="3 4">
    <name type="scientific">Mucor flavus</name>
    <dbReference type="NCBI Taxonomy" id="439312"/>
    <lineage>
        <taxon>Eukaryota</taxon>
        <taxon>Fungi</taxon>
        <taxon>Fungi incertae sedis</taxon>
        <taxon>Mucoromycota</taxon>
        <taxon>Mucoromycotina</taxon>
        <taxon>Mucoromycetes</taxon>
        <taxon>Mucorales</taxon>
        <taxon>Mucorineae</taxon>
        <taxon>Mucoraceae</taxon>
        <taxon>Mucor</taxon>
    </lineage>
</organism>
<accession>A0ABP9YVJ3</accession>
<evidence type="ECO:0000313" key="3">
    <source>
        <dbReference type="EMBL" id="GAA5810881.1"/>
    </source>
</evidence>
<evidence type="ECO:0000256" key="1">
    <source>
        <dbReference type="SAM" id="MobiDB-lite"/>
    </source>
</evidence>
<proteinExistence type="predicted"/>
<gene>
    <name evidence="3" type="ORF">MFLAVUS_004309</name>
</gene>
<feature type="chain" id="PRO_5045044294" evidence="2">
    <location>
        <begin position="22"/>
        <end position="88"/>
    </location>
</feature>
<dbReference type="EMBL" id="BAABUK010000008">
    <property type="protein sequence ID" value="GAA5810881.1"/>
    <property type="molecule type" value="Genomic_DNA"/>
</dbReference>
<protein>
    <submittedName>
        <fullName evidence="3">Uncharacterized protein</fullName>
    </submittedName>
</protein>
<keyword evidence="2" id="KW-0732">Signal</keyword>
<feature type="signal peptide" evidence="2">
    <location>
        <begin position="1"/>
        <end position="21"/>
    </location>
</feature>
<evidence type="ECO:0000256" key="2">
    <source>
        <dbReference type="SAM" id="SignalP"/>
    </source>
</evidence>
<evidence type="ECO:0000313" key="4">
    <source>
        <dbReference type="Proteomes" id="UP001473302"/>
    </source>
</evidence>
<reference evidence="3 4" key="1">
    <citation type="submission" date="2024-04" db="EMBL/GenBank/DDBJ databases">
        <title>genome sequences of Mucor flavus KT1a and Helicostylum pulchrum KT1b strains isolated from the surface of a dry-aged beef.</title>
        <authorList>
            <person name="Toyotome T."/>
            <person name="Hosono M."/>
            <person name="Torimaru M."/>
            <person name="Fukuda K."/>
            <person name="Mikami N."/>
        </authorList>
    </citation>
    <scope>NUCLEOTIDE SEQUENCE [LARGE SCALE GENOMIC DNA]</scope>
    <source>
        <strain evidence="3 4">KT1a</strain>
    </source>
</reference>